<evidence type="ECO:0000256" key="1">
    <source>
        <dbReference type="SAM" id="MobiDB-lite"/>
    </source>
</evidence>
<protein>
    <submittedName>
        <fullName evidence="2">Uncharacterized protein</fullName>
    </submittedName>
</protein>
<gene>
    <name evidence="2" type="ORF">MSAN_00816200</name>
</gene>
<name>A0A8H6YYH1_9AGAR</name>
<dbReference type="EMBL" id="JACAZH010000005">
    <property type="protein sequence ID" value="KAF7367532.1"/>
    <property type="molecule type" value="Genomic_DNA"/>
</dbReference>
<organism evidence="2 3">
    <name type="scientific">Mycena sanguinolenta</name>
    <dbReference type="NCBI Taxonomy" id="230812"/>
    <lineage>
        <taxon>Eukaryota</taxon>
        <taxon>Fungi</taxon>
        <taxon>Dikarya</taxon>
        <taxon>Basidiomycota</taxon>
        <taxon>Agaricomycotina</taxon>
        <taxon>Agaricomycetes</taxon>
        <taxon>Agaricomycetidae</taxon>
        <taxon>Agaricales</taxon>
        <taxon>Marasmiineae</taxon>
        <taxon>Mycenaceae</taxon>
        <taxon>Mycena</taxon>
    </lineage>
</organism>
<dbReference type="Proteomes" id="UP000623467">
    <property type="component" value="Unassembled WGS sequence"/>
</dbReference>
<evidence type="ECO:0000313" key="2">
    <source>
        <dbReference type="EMBL" id="KAF7367532.1"/>
    </source>
</evidence>
<feature type="compositionally biased region" description="Basic residues" evidence="1">
    <location>
        <begin position="1"/>
        <end position="22"/>
    </location>
</feature>
<accession>A0A8H6YYH1</accession>
<feature type="compositionally biased region" description="Basic and acidic residues" evidence="1">
    <location>
        <begin position="130"/>
        <end position="153"/>
    </location>
</feature>
<proteinExistence type="predicted"/>
<dbReference type="OrthoDB" id="3044092at2759"/>
<reference evidence="2" key="1">
    <citation type="submission" date="2020-05" db="EMBL/GenBank/DDBJ databases">
        <title>Mycena genomes resolve the evolution of fungal bioluminescence.</title>
        <authorList>
            <person name="Tsai I.J."/>
        </authorList>
    </citation>
    <scope>NUCLEOTIDE SEQUENCE</scope>
    <source>
        <strain evidence="2">160909Yilan</strain>
    </source>
</reference>
<feature type="region of interest" description="Disordered" evidence="1">
    <location>
        <begin position="1"/>
        <end position="165"/>
    </location>
</feature>
<dbReference type="AlphaFoldDB" id="A0A8H6YYH1"/>
<comment type="caution">
    <text evidence="2">The sequence shown here is derived from an EMBL/GenBank/DDBJ whole genome shotgun (WGS) entry which is preliminary data.</text>
</comment>
<feature type="compositionally biased region" description="Polar residues" evidence="1">
    <location>
        <begin position="106"/>
        <end position="115"/>
    </location>
</feature>
<evidence type="ECO:0000313" key="3">
    <source>
        <dbReference type="Proteomes" id="UP000623467"/>
    </source>
</evidence>
<keyword evidence="3" id="KW-1185">Reference proteome</keyword>
<sequence length="165" mass="18278">MPLKKGRAKAKNLGHYAVKRKAANFPASAEEQPSKRARSGSPSGCNPDDSRANVDEPTAVHVKQEETDNLELESEANTKIEIYDEQSIPHPQDHADLDHWLKLPNGPQSSESLHTSAGPARRGPYHNTKIGKEISTRRARELRRVGEREEGKGKQGGRAAWSEEK</sequence>
<feature type="compositionally biased region" description="Basic and acidic residues" evidence="1">
    <location>
        <begin position="91"/>
        <end position="101"/>
    </location>
</feature>